<sequence length="189" mass="21225">MGGGTGTISTEQGGELILKETNENGLKILSFNVKDKIKVRAVEESKVLHMYNMKMKLLMRILLLCFWFQLSFSQNATTDPSEVRALNSIFEQWDTKAVQGQWNISGEPCSGSAINGTNIESPDINPALVCNCSYDNNATCHITKLSVYSPKKRGVFPEEFVALRYLTFLYEFFPTPFAVFVSSKSYMGY</sequence>
<comment type="caution">
    <text evidence="1">The sequence shown here is derived from an EMBL/GenBank/DDBJ whole genome shotgun (WGS) entry which is preliminary data.</text>
</comment>
<dbReference type="EMBL" id="RDQH01000331">
    <property type="protein sequence ID" value="RXH98774.1"/>
    <property type="molecule type" value="Genomic_DNA"/>
</dbReference>
<dbReference type="Proteomes" id="UP000290289">
    <property type="component" value="Chromosome 5"/>
</dbReference>
<dbReference type="AlphaFoldDB" id="A0A498JYA3"/>
<proteinExistence type="predicted"/>
<keyword evidence="2" id="KW-1185">Reference proteome</keyword>
<name>A0A498JYA3_MALDO</name>
<evidence type="ECO:0000313" key="2">
    <source>
        <dbReference type="Proteomes" id="UP000290289"/>
    </source>
</evidence>
<accession>A0A498JYA3</accession>
<gene>
    <name evidence="1" type="ORF">DVH24_011099</name>
</gene>
<evidence type="ECO:0000313" key="1">
    <source>
        <dbReference type="EMBL" id="RXH98774.1"/>
    </source>
</evidence>
<organism evidence="1 2">
    <name type="scientific">Malus domestica</name>
    <name type="common">Apple</name>
    <name type="synonym">Pyrus malus</name>
    <dbReference type="NCBI Taxonomy" id="3750"/>
    <lineage>
        <taxon>Eukaryota</taxon>
        <taxon>Viridiplantae</taxon>
        <taxon>Streptophyta</taxon>
        <taxon>Embryophyta</taxon>
        <taxon>Tracheophyta</taxon>
        <taxon>Spermatophyta</taxon>
        <taxon>Magnoliopsida</taxon>
        <taxon>eudicotyledons</taxon>
        <taxon>Gunneridae</taxon>
        <taxon>Pentapetalae</taxon>
        <taxon>rosids</taxon>
        <taxon>fabids</taxon>
        <taxon>Rosales</taxon>
        <taxon>Rosaceae</taxon>
        <taxon>Amygdaloideae</taxon>
        <taxon>Maleae</taxon>
        <taxon>Malus</taxon>
    </lineage>
</organism>
<reference evidence="1 2" key="1">
    <citation type="submission" date="2018-10" db="EMBL/GenBank/DDBJ databases">
        <title>A high-quality apple genome assembly.</title>
        <authorList>
            <person name="Hu J."/>
        </authorList>
    </citation>
    <scope>NUCLEOTIDE SEQUENCE [LARGE SCALE GENOMIC DNA]</scope>
    <source>
        <strain evidence="2">cv. HFTH1</strain>
        <tissue evidence="1">Young leaf</tissue>
    </source>
</reference>
<protein>
    <recommendedName>
        <fullName evidence="3">LRR receptor-like serine/threonine-protein kinase</fullName>
    </recommendedName>
</protein>
<evidence type="ECO:0008006" key="3">
    <source>
        <dbReference type="Google" id="ProtNLM"/>
    </source>
</evidence>